<evidence type="ECO:0000256" key="8">
    <source>
        <dbReference type="SAM" id="MobiDB-lite"/>
    </source>
</evidence>
<evidence type="ECO:0000256" key="1">
    <source>
        <dbReference type="ARBA" id="ARBA00022741"/>
    </source>
</evidence>
<protein>
    <recommendedName>
        <fullName evidence="6">Kinesin-like protein</fullName>
    </recommendedName>
</protein>
<dbReference type="GO" id="GO:0007018">
    <property type="term" value="P:microtubule-based movement"/>
    <property type="evidence" value="ECO:0007669"/>
    <property type="project" value="InterPro"/>
</dbReference>
<keyword evidence="6" id="KW-0493">Microtubule</keyword>
<feature type="compositionally biased region" description="Low complexity" evidence="8">
    <location>
        <begin position="57"/>
        <end position="119"/>
    </location>
</feature>
<dbReference type="InterPro" id="IPR019821">
    <property type="entry name" value="Kinesin_motor_CS"/>
</dbReference>
<keyword evidence="2 5" id="KW-0067">ATP-binding</keyword>
<dbReference type="OrthoDB" id="21525at2759"/>
<evidence type="ECO:0000313" key="11">
    <source>
        <dbReference type="Proteomes" id="UP000444721"/>
    </source>
</evidence>
<proteinExistence type="inferred from homology"/>
<dbReference type="Pfam" id="PF00225">
    <property type="entry name" value="Kinesin"/>
    <property type="match status" value="1"/>
</dbReference>
<keyword evidence="4 5" id="KW-0505">Motor protein</keyword>
<dbReference type="VEuPathDB" id="AmoebaDB:NF0044620"/>
<dbReference type="EMBL" id="VFQX01000053">
    <property type="protein sequence ID" value="KAF0974244.1"/>
    <property type="molecule type" value="Genomic_DNA"/>
</dbReference>
<dbReference type="InterPro" id="IPR027417">
    <property type="entry name" value="P-loop_NTPase"/>
</dbReference>
<dbReference type="VEuPathDB" id="AmoebaDB:NfTy_075740"/>
<sequence length="943" mass="107022">MNDSIKVCVRIRPLNEKEKSRNSVCIWKTASNNTIYHHPLNPSIINSGSGGSGGSGHNNSLSSSSSSGSLSSLIQHQQQQNNNNSINSINSNNNTNNSNNNMDMSNNNNGGSGSSSSGNGIPTSYTFDHVYDQQSSTELIYSDMCKHIVMASVRGYNGTIFAYGQTSSGKTFTMKGSKEAEGIIPLAIRDVFTTISQTPDRAFQIRVSYLEIYNEIINDLLDTENKKLKIREDLSKGVYVEGAKEEEVSDVQQVLRLMERGEHNRHFGATNMNERSSRSHTIFRITIESMDVEIAKRVMEDDENLDMSSDSDSHTRVLYSTLNLVDLAGSERVSNTLAEGQRLKEGAAINKSLFTLGKVISKLSEGNSTHIPYRDSKLTRILQSALGGNSKTVIICTVTPALQYFEETQSTLSFANRAKSIQNSVTINEILGDKALLKKLKKENAELKTQLLTEVTRLEKEKKDCVRQYEEKISLLQSGQTQQCNHDGDEQEKASLKKLIQEKEKDIEWIQALSKSSQQRFDEEIKQLQHTLSTTIENSNHTISSMKLEQEKIIAQLKQEHENELTMLKSAHQTQLEELTLQLSQKYENEKQETLNSHHALVCELKKQISSLQERIEEMEICKEGLEAQIQTLNENLEMSLHTDKLNQQNFVNTNTEMENLQQQLTHLTHSHKQEVQSLLETIEKLQSENQSKEFETSSLKEAVDSLSQLLKQKEEEMEELEYDFGLLQSQFKQQEQKLESFMRPLQEEDATKSTSHLHLEELLQQKDHYISQLKDEITLKEQAFKREIDDAVEKIKELEEEKESIVTGMSSKLEEMNRLLVENKALHKQNEELKSKIEYGKARSQQRLMEERKRKEAPPLTPHDCNVSGNSTPCSQEFKKCKLTPSTPPSLNNHSATATTTTQPSSKHFTHHYFMMNTSLEKLEESSSSNAMTMMNKENKIN</sequence>
<keyword evidence="3 7" id="KW-0175">Coiled coil</keyword>
<dbReference type="OMA" id="CNANRMI"/>
<feature type="coiled-coil region" evidence="7">
    <location>
        <begin position="782"/>
        <end position="837"/>
    </location>
</feature>
<reference evidence="10 11" key="1">
    <citation type="journal article" date="2019" name="Sci. Rep.">
        <title>Nanopore sequencing improves the draft genome of the human pathogenic amoeba Naegleria fowleri.</title>
        <authorList>
            <person name="Liechti N."/>
            <person name="Schurch N."/>
            <person name="Bruggmann R."/>
            <person name="Wittwer M."/>
        </authorList>
    </citation>
    <scope>NUCLEOTIDE SEQUENCE [LARGE SCALE GENOMIC DNA]</scope>
    <source>
        <strain evidence="10 11">ATCC 30894</strain>
    </source>
</reference>
<dbReference type="VEuPathDB" id="AmoebaDB:NF0044630"/>
<dbReference type="AlphaFoldDB" id="A0A6A5BJP5"/>
<dbReference type="PANTHER" id="PTHR47968">
    <property type="entry name" value="CENTROMERE PROTEIN E"/>
    <property type="match status" value="1"/>
</dbReference>
<dbReference type="RefSeq" id="XP_044558957.1">
    <property type="nucleotide sequence ID" value="XM_044710534.1"/>
</dbReference>
<feature type="region of interest" description="Disordered" evidence="8">
    <location>
        <begin position="886"/>
        <end position="906"/>
    </location>
</feature>
<organism evidence="10 11">
    <name type="scientific">Naegleria fowleri</name>
    <name type="common">Brain eating amoeba</name>
    <dbReference type="NCBI Taxonomy" id="5763"/>
    <lineage>
        <taxon>Eukaryota</taxon>
        <taxon>Discoba</taxon>
        <taxon>Heterolobosea</taxon>
        <taxon>Tetramitia</taxon>
        <taxon>Eutetramitia</taxon>
        <taxon>Vahlkampfiidae</taxon>
        <taxon>Naegleria</taxon>
    </lineage>
</organism>
<keyword evidence="11" id="KW-1185">Reference proteome</keyword>
<feature type="binding site" evidence="5">
    <location>
        <begin position="164"/>
        <end position="171"/>
    </location>
    <ligand>
        <name>ATP</name>
        <dbReference type="ChEBI" id="CHEBI:30616"/>
    </ligand>
</feature>
<dbReference type="PRINTS" id="PR00380">
    <property type="entry name" value="KINESINHEAVY"/>
</dbReference>
<comment type="similarity">
    <text evidence="5 6">Belongs to the TRAFAC class myosin-kinesin ATPase superfamily. Kinesin family.</text>
</comment>
<keyword evidence="1 5" id="KW-0547">Nucleotide-binding</keyword>
<dbReference type="SMART" id="SM00129">
    <property type="entry name" value="KISc"/>
    <property type="match status" value="1"/>
</dbReference>
<dbReference type="VEuPathDB" id="AmoebaDB:FDP41_006854"/>
<feature type="compositionally biased region" description="Basic and acidic residues" evidence="8">
    <location>
        <begin position="849"/>
        <end position="858"/>
    </location>
</feature>
<accession>A0A6A5BJP5</accession>
<dbReference type="GO" id="GO:0003777">
    <property type="term" value="F:microtubule motor activity"/>
    <property type="evidence" value="ECO:0007669"/>
    <property type="project" value="InterPro"/>
</dbReference>
<dbReference type="PROSITE" id="PS50067">
    <property type="entry name" value="KINESIN_MOTOR_2"/>
    <property type="match status" value="1"/>
</dbReference>
<dbReference type="PROSITE" id="PS00411">
    <property type="entry name" value="KINESIN_MOTOR_1"/>
    <property type="match status" value="1"/>
</dbReference>
<dbReference type="InterPro" id="IPR036961">
    <property type="entry name" value="Kinesin_motor_dom_sf"/>
</dbReference>
<dbReference type="GeneID" id="68114072"/>
<dbReference type="GO" id="GO:0005874">
    <property type="term" value="C:microtubule"/>
    <property type="evidence" value="ECO:0007669"/>
    <property type="project" value="UniProtKB-KW"/>
</dbReference>
<feature type="region of interest" description="Disordered" evidence="8">
    <location>
        <begin position="844"/>
        <end position="873"/>
    </location>
</feature>
<evidence type="ECO:0000313" key="10">
    <source>
        <dbReference type="EMBL" id="KAF0974244.1"/>
    </source>
</evidence>
<dbReference type="SUPFAM" id="SSF52540">
    <property type="entry name" value="P-loop containing nucleoside triphosphate hydrolases"/>
    <property type="match status" value="1"/>
</dbReference>
<evidence type="ECO:0000256" key="4">
    <source>
        <dbReference type="ARBA" id="ARBA00023175"/>
    </source>
</evidence>
<name>A0A6A5BJP5_NAEFO</name>
<feature type="coiled-coil region" evidence="7">
    <location>
        <begin position="609"/>
        <end position="643"/>
    </location>
</feature>
<dbReference type="InterPro" id="IPR001752">
    <property type="entry name" value="Kinesin_motor_dom"/>
</dbReference>
<comment type="caution">
    <text evidence="10">The sequence shown here is derived from an EMBL/GenBank/DDBJ whole genome shotgun (WGS) entry which is preliminary data.</text>
</comment>
<evidence type="ECO:0000256" key="3">
    <source>
        <dbReference type="ARBA" id="ARBA00023054"/>
    </source>
</evidence>
<dbReference type="FunFam" id="3.40.850.10:FF:000177">
    <property type="entry name" value="Kinesin-like protein"/>
    <property type="match status" value="1"/>
</dbReference>
<dbReference type="CDD" id="cd01374">
    <property type="entry name" value="KISc_CENP_E"/>
    <property type="match status" value="1"/>
</dbReference>
<gene>
    <name evidence="10" type="ORF">FDP41_006854</name>
</gene>
<evidence type="ECO:0000256" key="6">
    <source>
        <dbReference type="RuleBase" id="RU000394"/>
    </source>
</evidence>
<dbReference type="Proteomes" id="UP000444721">
    <property type="component" value="Unassembled WGS sequence"/>
</dbReference>
<dbReference type="PANTHER" id="PTHR47968:SF75">
    <property type="entry name" value="CENTROMERE-ASSOCIATED PROTEIN E"/>
    <property type="match status" value="1"/>
</dbReference>
<evidence type="ECO:0000256" key="2">
    <source>
        <dbReference type="ARBA" id="ARBA00022840"/>
    </source>
</evidence>
<feature type="coiled-coil region" evidence="7">
    <location>
        <begin position="669"/>
        <end position="731"/>
    </location>
</feature>
<feature type="coiled-coil region" evidence="7">
    <location>
        <begin position="430"/>
        <end position="506"/>
    </location>
</feature>
<evidence type="ECO:0000259" key="9">
    <source>
        <dbReference type="PROSITE" id="PS50067"/>
    </source>
</evidence>
<dbReference type="Gene3D" id="3.40.850.10">
    <property type="entry name" value="Kinesin motor domain"/>
    <property type="match status" value="1"/>
</dbReference>
<dbReference type="Gene3D" id="1.10.287.1490">
    <property type="match status" value="1"/>
</dbReference>
<feature type="domain" description="Kinesin motor" evidence="9">
    <location>
        <begin position="4"/>
        <end position="421"/>
    </location>
</feature>
<feature type="region of interest" description="Disordered" evidence="8">
    <location>
        <begin position="46"/>
        <end position="119"/>
    </location>
</feature>
<evidence type="ECO:0000256" key="7">
    <source>
        <dbReference type="SAM" id="Coils"/>
    </source>
</evidence>
<dbReference type="InterPro" id="IPR027640">
    <property type="entry name" value="Kinesin-like_fam"/>
</dbReference>
<evidence type="ECO:0000256" key="5">
    <source>
        <dbReference type="PROSITE-ProRule" id="PRU00283"/>
    </source>
</evidence>
<dbReference type="GO" id="GO:0008017">
    <property type="term" value="F:microtubule binding"/>
    <property type="evidence" value="ECO:0007669"/>
    <property type="project" value="InterPro"/>
</dbReference>
<dbReference type="GO" id="GO:0005524">
    <property type="term" value="F:ATP binding"/>
    <property type="evidence" value="ECO:0007669"/>
    <property type="project" value="UniProtKB-UniRule"/>
</dbReference>